<protein>
    <recommendedName>
        <fullName evidence="4">Glycine zipper 2TM domain-containing protein</fullName>
    </recommendedName>
</protein>
<dbReference type="EMBL" id="JAVFKD010000015">
    <property type="protein sequence ID" value="KAK5988708.1"/>
    <property type="molecule type" value="Genomic_DNA"/>
</dbReference>
<sequence>MSRYYETEQVAHHDHRDDDRNGPATWFQGHNPNVGEVAAPQGGRDADAYVRESMTLLPPPPNIALAPSLPTTRVPSSAASARGLVQAPAPAPPTATAPGAASPATLAIVEDNFTTSTTGIGAGIIGAVVGGFVANRASGALQDRHSKGGHKRHDSDDANVPRIASTILGAVAGGLGANALANHIEDTHDRTRDRHTWERRYSREEIDYRRSSRGRVYDRDEEEYDFVYDDDRKHRRRRSRDSGYRN</sequence>
<keyword evidence="3" id="KW-1185">Reference proteome</keyword>
<dbReference type="Proteomes" id="UP001338125">
    <property type="component" value="Unassembled WGS sequence"/>
</dbReference>
<evidence type="ECO:0008006" key="4">
    <source>
        <dbReference type="Google" id="ProtNLM"/>
    </source>
</evidence>
<accession>A0ABR0S9B8</accession>
<feature type="compositionally biased region" description="Basic and acidic residues" evidence="1">
    <location>
        <begin position="1"/>
        <end position="21"/>
    </location>
</feature>
<comment type="caution">
    <text evidence="2">The sequence shown here is derived from an EMBL/GenBank/DDBJ whole genome shotgun (WGS) entry which is preliminary data.</text>
</comment>
<proteinExistence type="predicted"/>
<feature type="region of interest" description="Disordered" evidence="1">
    <location>
        <begin position="1"/>
        <end position="34"/>
    </location>
</feature>
<evidence type="ECO:0000313" key="3">
    <source>
        <dbReference type="Proteomes" id="UP001338125"/>
    </source>
</evidence>
<evidence type="ECO:0000313" key="2">
    <source>
        <dbReference type="EMBL" id="KAK5988708.1"/>
    </source>
</evidence>
<organism evidence="2 3">
    <name type="scientific">Cladobotryum mycophilum</name>
    <dbReference type="NCBI Taxonomy" id="491253"/>
    <lineage>
        <taxon>Eukaryota</taxon>
        <taxon>Fungi</taxon>
        <taxon>Dikarya</taxon>
        <taxon>Ascomycota</taxon>
        <taxon>Pezizomycotina</taxon>
        <taxon>Sordariomycetes</taxon>
        <taxon>Hypocreomycetidae</taxon>
        <taxon>Hypocreales</taxon>
        <taxon>Hypocreaceae</taxon>
        <taxon>Cladobotryum</taxon>
    </lineage>
</organism>
<reference evidence="2 3" key="1">
    <citation type="submission" date="2024-01" db="EMBL/GenBank/DDBJ databases">
        <title>Complete genome of Cladobotryum mycophilum ATHUM6906.</title>
        <authorList>
            <person name="Christinaki A.C."/>
            <person name="Myridakis A.I."/>
            <person name="Kouvelis V.N."/>
        </authorList>
    </citation>
    <scope>NUCLEOTIDE SEQUENCE [LARGE SCALE GENOMIC DNA]</scope>
    <source>
        <strain evidence="2 3">ATHUM6906</strain>
    </source>
</reference>
<evidence type="ECO:0000256" key="1">
    <source>
        <dbReference type="SAM" id="MobiDB-lite"/>
    </source>
</evidence>
<name>A0ABR0S9B8_9HYPO</name>
<feature type="region of interest" description="Disordered" evidence="1">
    <location>
        <begin position="64"/>
        <end position="100"/>
    </location>
</feature>
<gene>
    <name evidence="2" type="ORF">PT974_10196</name>
</gene>